<proteinExistence type="predicted"/>
<evidence type="ECO:0000313" key="2">
    <source>
        <dbReference type="Proteomes" id="UP001055439"/>
    </source>
</evidence>
<protein>
    <submittedName>
        <fullName evidence="1">Uncharacterized protein</fullName>
    </submittedName>
</protein>
<feature type="non-terminal residue" evidence="1">
    <location>
        <position position="46"/>
    </location>
</feature>
<gene>
    <name evidence="1" type="ORF">MUK42_29192</name>
</gene>
<reference evidence="1" key="1">
    <citation type="submission" date="2022-05" db="EMBL/GenBank/DDBJ databases">
        <title>The Musa troglodytarum L. genome provides insights into the mechanism of non-climacteric behaviour and enrichment of carotenoids.</title>
        <authorList>
            <person name="Wang J."/>
        </authorList>
    </citation>
    <scope>NUCLEOTIDE SEQUENCE</scope>
    <source>
        <tissue evidence="1">Leaf</tissue>
    </source>
</reference>
<dbReference type="EMBL" id="CP097504">
    <property type="protein sequence ID" value="URD85211.1"/>
    <property type="molecule type" value="Genomic_DNA"/>
</dbReference>
<dbReference type="Proteomes" id="UP001055439">
    <property type="component" value="Chromosome 2"/>
</dbReference>
<organism evidence="1 2">
    <name type="scientific">Musa troglodytarum</name>
    <name type="common">fe'i banana</name>
    <dbReference type="NCBI Taxonomy" id="320322"/>
    <lineage>
        <taxon>Eukaryota</taxon>
        <taxon>Viridiplantae</taxon>
        <taxon>Streptophyta</taxon>
        <taxon>Embryophyta</taxon>
        <taxon>Tracheophyta</taxon>
        <taxon>Spermatophyta</taxon>
        <taxon>Magnoliopsida</taxon>
        <taxon>Liliopsida</taxon>
        <taxon>Zingiberales</taxon>
        <taxon>Musaceae</taxon>
        <taxon>Musa</taxon>
    </lineage>
</organism>
<name>A0A9E7EY52_9LILI</name>
<accession>A0A9E7EY52</accession>
<evidence type="ECO:0000313" key="1">
    <source>
        <dbReference type="EMBL" id="URD85211.1"/>
    </source>
</evidence>
<sequence length="46" mass="5511">MQKHCCTKVFTYDWTTPHQSLSRFHFLCSTPKKWCKSVVTILYSSR</sequence>
<dbReference type="AlphaFoldDB" id="A0A9E7EY52"/>
<keyword evidence="2" id="KW-1185">Reference proteome</keyword>